<gene>
    <name evidence="2" type="ORF">NUU61_003144</name>
</gene>
<reference evidence="2" key="1">
    <citation type="submission" date="2022-11" db="EMBL/GenBank/DDBJ databases">
        <authorList>
            <person name="Petersen C."/>
        </authorList>
    </citation>
    <scope>NUCLEOTIDE SEQUENCE</scope>
    <source>
        <strain evidence="2">IBT 34128</strain>
    </source>
</reference>
<dbReference type="GO" id="GO:0035361">
    <property type="term" value="C:Cul8-RING ubiquitin ligase complex"/>
    <property type="evidence" value="ECO:0007669"/>
    <property type="project" value="TreeGrafter"/>
</dbReference>
<feature type="compositionally biased region" description="Basic and acidic residues" evidence="1">
    <location>
        <begin position="652"/>
        <end position="665"/>
    </location>
</feature>
<feature type="compositionally biased region" description="Polar residues" evidence="1">
    <location>
        <begin position="140"/>
        <end position="156"/>
    </location>
</feature>
<evidence type="ECO:0000256" key="1">
    <source>
        <dbReference type="SAM" id="MobiDB-lite"/>
    </source>
</evidence>
<feature type="compositionally biased region" description="Basic residues" evidence="1">
    <location>
        <begin position="701"/>
        <end position="710"/>
    </location>
</feature>
<feature type="compositionally biased region" description="Polar residues" evidence="1">
    <location>
        <begin position="436"/>
        <end position="445"/>
    </location>
</feature>
<sequence>MQMESWRERGFVPDSDEEDGFDSLDLKKTNAGNDSHDDELDYITVPSSTPANAKDAVKGPRPETGSITLSDIEETLQGTEEKEKGVSYSVASSTAEDGQAEKQTTQSSDTVDGERDHSRDAFDDDETPKPRTARKKYGKRSSSTKFTNLHTPQSRNTPEKQARSIWDFPSSPPQGDERLLDSPSLGSAPNHTNPEQLARLQSPQRPQTPRAKPPRDVWSVQSSSDDELALDTRPAPKALQRSILAVEVRNMPQQKDSDDESPLSSPPSNVGSEPDANDSGEKQTAAATPPHQDADPMDGLSPQDVHGDLLGSPELAPAQRRFRERKFNQLHPYLWEDAHYQKQMKDGGYRPVRAPRPLQQPQQTTDESQEQDSYNPNQFQSSPVREENLPPPRSARHKLSPHRQAHVVKRRKISHVGSADNPHRSHAELEARGAIDSTTAQSRRISLSIWDISPSPPRSGDTSPAARTSRAPEGFRFPLGFSPPAATASPKQQEPRPQEAEDTNRAASLGPNGNDVEALSSSSSQQGSDDESEPGDSEERLVHRLQRKTRGVLPASYHRIELKNQEKNQMHTWRDRPAASQRADAKGVARKVTRKPSLSGPSSPPRQNAFFDLEDSEDDDSAGVQNAHENRSSPPNQDESQRMADLGLADSFRQDGDDIPEDNRIDYMFAPVSRGPTGPRKKGSLKRQKSKEIANLDERQRKKARLKRQTRLTDASYGGRRAKQSSSSKVSVPRLGILDAPDVATRPPKEQPQFLRVAARRVRSRRDGGRRSPTRKFLKLGSKDDTTDANESLREWRRGAIRQSKISLPQPRPRKRQPLVDLSSSGPRAITNVQNTRIPSHFAATDPDTVLPDDAPEPPEQAPRADGPVPDVASNENKGPGQPAQPEKRGIQWVARRNVAISSLKRNNARPAAISLAGPAVSRQVSPAEFRQSLSLLNRDFRSRRTSRTYRPSLTLDRYLSDSGSASAATKTTPKPVPVRNTVSQSQPRPVRRRGRKQTPRHINLDSGEFHQNQDPITVDSDDSNPPTVPHKAHARSSASSIGGLFNWKRSYLIDFGITPLRDGTFFHESTFIGSGEFSRSLEVLKRDLDRDAGSISIEAGERSFQWGVWNDTVSSELGHAFDVIIENVEQSAVTSPEMGPGPSLTSASIVYRSLIKYVTKALQFIDPVDRTGFVSRAIGLVCKLKDPLVAFVTGSEYNTKGLVKIAAYNLVFANQIHQVASHSLVSPVLAGEALDLTKTSAKDVAAFISREACLAEIRRLIEDNKKAEWREMGLREDYPSAEAYVITKQLLHGSEHFKGYFEELQFEACASGITSDQKNVSDLELGWQGLFTFLPLNEINPLGIARSGSRFQDGHENWNLIKQFLSPVLDYFETNSATQPISYNTYCRALFHRCHRIINAWGWRDCKPILDTLYDFFAKNTVYNLRLEESRGSPSFLDELDGNPSLDAQPGEPCFHTLLKIIASGLRFLAQQYNERKIRNFAWRLLPNHGKMYPKEKPLRHEDLDALRNHHDLLCTLYWAVPDGCRPRVEAIRDLVHPAISHRETCSISLRSWMRLVRFKLSTNEDISGLDPFADWYGYFVMELRQQHSYARKEIEAQSKNDSRISQQLIESTISQNQRPFESLLSAALDGMQAAVKQAPSLEHAHRLVSKTPFDSIIGLFNPKLARVNVVVSKGLQVMLAYAHKDASAEPASAAPAFAAVDEDSQEFGDWSAIEAVLGQQESPSEEIEYVKKVFHPIVSRLVSNCFGEDHCPEDAILLNVVDCWTSIAQVLVRHGLRHWDNYLSEHGDESWERLRKTIQTRKFAPQFLVACIEKDTQTLSDCRIQVMRMWMSSLVERSSMLKFQHRLTAVLLNKASSDPLLVNIPFSKDKADHQYSISLEELSARRLSLLSSLLSNMREHLQHLELAGSRDFSVTKQEYSELLQLLMAAMKSNYRELGNGATESAQGAYVDFVHRVIGFLQQHTSDIRPIDPFFTDPASFPLPSSDPRYIVAKLKRYEPKLTSSKEVQTLTIFIQSISERAAIDGQQGYLVDQLHTSMKDTYEAGDPERPTLRATLLQCVFPAYLESTFRNRAAWILGRPVIQTIALEFKDLMLNLNTTDPACVSSLVRIFGAVFESSFRALHPLSTRPNRLNDPTVLSMLAAFLDMASSALVVIDYINRIAGAECLIAQVQWLHQFTVAISDHLPSHNVPTTAHPVTAMIQLAEPPTSTAPSTHAPFIIQARCLALEDLQSYLRRWSFHEGRYYFTRPGHESQEISVEPEIASVIDSRAKALCAFKEAASRFTERTTKLQLVPL</sequence>
<feature type="compositionally biased region" description="Basic and acidic residues" evidence="1">
    <location>
        <begin position="558"/>
        <end position="587"/>
    </location>
</feature>
<evidence type="ECO:0000313" key="3">
    <source>
        <dbReference type="Proteomes" id="UP001141434"/>
    </source>
</evidence>
<feature type="compositionally biased region" description="Basic and acidic residues" evidence="1">
    <location>
        <begin position="781"/>
        <end position="798"/>
    </location>
</feature>
<keyword evidence="3" id="KW-1185">Reference proteome</keyword>
<dbReference type="EMBL" id="JAPMSZ010000004">
    <property type="protein sequence ID" value="KAJ5105797.1"/>
    <property type="molecule type" value="Genomic_DNA"/>
</dbReference>
<dbReference type="OrthoDB" id="2386201at2759"/>
<feature type="compositionally biased region" description="Basic and acidic residues" evidence="1">
    <location>
        <begin position="493"/>
        <end position="504"/>
    </location>
</feature>
<feature type="compositionally biased region" description="Basic and acidic residues" evidence="1">
    <location>
        <begin position="690"/>
        <end position="700"/>
    </location>
</feature>
<evidence type="ECO:0000313" key="2">
    <source>
        <dbReference type="EMBL" id="KAJ5105797.1"/>
    </source>
</evidence>
<evidence type="ECO:0008006" key="4">
    <source>
        <dbReference type="Google" id="ProtNLM"/>
    </source>
</evidence>
<dbReference type="Pfam" id="PF09462">
    <property type="entry name" value="Mus7"/>
    <property type="match status" value="1"/>
</dbReference>
<feature type="compositionally biased region" description="Polar residues" evidence="1">
    <location>
        <begin position="89"/>
        <end position="110"/>
    </location>
</feature>
<reference evidence="2" key="2">
    <citation type="journal article" date="2023" name="IMA Fungus">
        <title>Comparative genomic study of the Penicillium genus elucidates a diverse pangenome and 15 lateral gene transfer events.</title>
        <authorList>
            <person name="Petersen C."/>
            <person name="Sorensen T."/>
            <person name="Nielsen M.R."/>
            <person name="Sondergaard T.E."/>
            <person name="Sorensen J.L."/>
            <person name="Fitzpatrick D.A."/>
            <person name="Frisvad J.C."/>
            <person name="Nielsen K.L."/>
        </authorList>
    </citation>
    <scope>NUCLEOTIDE SEQUENCE</scope>
    <source>
        <strain evidence="2">IBT 34128</strain>
    </source>
</reference>
<dbReference type="GeneID" id="81392894"/>
<feature type="compositionally biased region" description="Basic and acidic residues" evidence="1">
    <location>
        <begin position="1"/>
        <end position="11"/>
    </location>
</feature>
<feature type="compositionally biased region" description="Basic residues" evidence="1">
    <location>
        <begin position="679"/>
        <end position="689"/>
    </location>
</feature>
<dbReference type="GO" id="GO:0031297">
    <property type="term" value="P:replication fork processing"/>
    <property type="evidence" value="ECO:0007669"/>
    <property type="project" value="InterPro"/>
</dbReference>
<proteinExistence type="predicted"/>
<comment type="caution">
    <text evidence="2">The sequence shown here is derived from an EMBL/GenBank/DDBJ whole genome shotgun (WGS) entry which is preliminary data.</text>
</comment>
<dbReference type="PANTHER" id="PTHR28122:SF1">
    <property type="entry name" value="E3 UBIQUITIN-PROTEIN LIGASE SUBSTRATE RECEPTOR MMS22"/>
    <property type="match status" value="1"/>
</dbReference>
<protein>
    <recommendedName>
        <fullName evidence="4">Protein mms22</fullName>
    </recommendedName>
</protein>
<dbReference type="InterPro" id="IPR019021">
    <property type="entry name" value="Mms22"/>
</dbReference>
<feature type="compositionally biased region" description="Basic residues" evidence="1">
    <location>
        <begin position="990"/>
        <end position="1000"/>
    </location>
</feature>
<feature type="compositionally biased region" description="Polar residues" evidence="1">
    <location>
        <begin position="184"/>
        <end position="207"/>
    </location>
</feature>
<feature type="compositionally biased region" description="Acidic residues" evidence="1">
    <location>
        <begin position="612"/>
        <end position="621"/>
    </location>
</feature>
<feature type="compositionally biased region" description="Basic residues" evidence="1">
    <location>
        <begin position="394"/>
        <end position="414"/>
    </location>
</feature>
<feature type="region of interest" description="Disordered" evidence="1">
    <location>
        <begin position="342"/>
        <end position="731"/>
    </location>
</feature>
<feature type="region of interest" description="Disordered" evidence="1">
    <location>
        <begin position="1"/>
        <end position="323"/>
    </location>
</feature>
<feature type="compositionally biased region" description="Polar residues" evidence="1">
    <location>
        <begin position="962"/>
        <end position="973"/>
    </location>
</feature>
<dbReference type="GO" id="GO:0000724">
    <property type="term" value="P:double-strand break repair via homologous recombination"/>
    <property type="evidence" value="ECO:0007669"/>
    <property type="project" value="TreeGrafter"/>
</dbReference>
<dbReference type="Proteomes" id="UP001141434">
    <property type="component" value="Unassembled WGS sequence"/>
</dbReference>
<organism evidence="2 3">
    <name type="scientific">Penicillium alfredii</name>
    <dbReference type="NCBI Taxonomy" id="1506179"/>
    <lineage>
        <taxon>Eukaryota</taxon>
        <taxon>Fungi</taxon>
        <taxon>Dikarya</taxon>
        <taxon>Ascomycota</taxon>
        <taxon>Pezizomycotina</taxon>
        <taxon>Eurotiomycetes</taxon>
        <taxon>Eurotiomycetidae</taxon>
        <taxon>Eurotiales</taxon>
        <taxon>Aspergillaceae</taxon>
        <taxon>Penicillium</taxon>
    </lineage>
</organism>
<feature type="region of interest" description="Disordered" evidence="1">
    <location>
        <begin position="961"/>
        <end position="1036"/>
    </location>
</feature>
<feature type="region of interest" description="Disordered" evidence="1">
    <location>
        <begin position="760"/>
        <end position="891"/>
    </location>
</feature>
<feature type="compositionally biased region" description="Polar residues" evidence="1">
    <location>
        <begin position="822"/>
        <end position="838"/>
    </location>
</feature>
<feature type="compositionally biased region" description="Basic and acidic residues" evidence="1">
    <location>
        <begin position="421"/>
        <end position="433"/>
    </location>
</feature>
<accession>A0A9W9KHW4</accession>
<feature type="compositionally biased region" description="Polar residues" evidence="1">
    <location>
        <begin position="359"/>
        <end position="383"/>
    </location>
</feature>
<dbReference type="GO" id="GO:0005634">
    <property type="term" value="C:nucleus"/>
    <property type="evidence" value="ECO:0007669"/>
    <property type="project" value="InterPro"/>
</dbReference>
<feature type="compositionally biased region" description="Basic and acidic residues" evidence="1">
    <location>
        <begin position="112"/>
        <end position="121"/>
    </location>
</feature>
<dbReference type="RefSeq" id="XP_056514793.1">
    <property type="nucleotide sequence ID" value="XM_056653726.1"/>
</dbReference>
<dbReference type="PANTHER" id="PTHR28122">
    <property type="entry name" value="E3 UBIQUITIN-PROTEIN LIGASE SUBSTRATE RECEPTOR MMS22"/>
    <property type="match status" value="1"/>
</dbReference>
<name>A0A9W9KHW4_9EURO</name>